<sequence>MSKLLVETNEGVRTLIFNRPETKNAFDAELWGLFRDALNSASDDSDISSVVVTGSSNTFSSGVDLSSMMGDGGAEYEEPFETCIDALINFKKPLIGAVEGAAVGGGATILLHFDAVFISSNAKIKYPFSDLGLAPEVGSSFLLFQSLGYQQAAQLLFESQPIDGNRYHELGLAKYVGEDFLDKAYKYAHMLKEQSLSSIIETKAILKAFMQEDLAKSRSMETAAMKKLFGSEDNIKAVEKFFAKNKK</sequence>
<proteinExistence type="predicted"/>
<reference evidence="4 5" key="1">
    <citation type="submission" date="2012-09" db="EMBL/GenBank/DDBJ databases">
        <authorList>
            <person name="Dupont C.L."/>
            <person name="Rusch D.B."/>
            <person name="Lombardo M.-J."/>
            <person name="Novotny M."/>
            <person name="Yee-Greenbaum J."/>
            <person name="Laskin R."/>
        </authorList>
    </citation>
    <scope>NUCLEOTIDE SEQUENCE [LARGE SCALE GENOMIC DNA]</scope>
    <source>
        <strain evidence="4">SAR86E</strain>
    </source>
</reference>
<dbReference type="PANTHER" id="PTHR43684">
    <property type="match status" value="1"/>
</dbReference>
<protein>
    <submittedName>
        <fullName evidence="4">Enoyl-CoA hydratase/isomerase family protein</fullName>
    </submittedName>
</protein>
<evidence type="ECO:0000256" key="3">
    <source>
        <dbReference type="ARBA" id="ARBA00023235"/>
    </source>
</evidence>
<dbReference type="Proteomes" id="UP000010310">
    <property type="component" value="Unassembled WGS sequence"/>
</dbReference>
<keyword evidence="3 4" id="KW-0413">Isomerase</keyword>
<evidence type="ECO:0000256" key="1">
    <source>
        <dbReference type="ARBA" id="ARBA00004275"/>
    </source>
</evidence>
<name>K6FF67_9GAMM</name>
<dbReference type="PANTHER" id="PTHR43684:SF1">
    <property type="entry name" value="ENOYL-COA DELTA ISOMERASE 2"/>
    <property type="match status" value="1"/>
</dbReference>
<dbReference type="InterPro" id="IPR001753">
    <property type="entry name" value="Enoyl-CoA_hydra/iso"/>
</dbReference>
<organism evidence="4 5">
    <name type="scientific">SAR86 cluster bacterium SAR86E</name>
    <dbReference type="NCBI Taxonomy" id="1208365"/>
    <lineage>
        <taxon>Bacteria</taxon>
        <taxon>Pseudomonadati</taxon>
        <taxon>Pseudomonadota</taxon>
        <taxon>Gammaproteobacteria</taxon>
        <taxon>SAR86 cluster</taxon>
    </lineage>
</organism>
<dbReference type="CDD" id="cd06558">
    <property type="entry name" value="crotonase-like"/>
    <property type="match status" value="1"/>
</dbReference>
<gene>
    <name evidence="4" type="ORF">B273_0043</name>
</gene>
<dbReference type="AlphaFoldDB" id="K6FF67"/>
<dbReference type="Pfam" id="PF00378">
    <property type="entry name" value="ECH_1"/>
    <property type="match status" value="1"/>
</dbReference>
<keyword evidence="5" id="KW-1185">Reference proteome</keyword>
<dbReference type="SUPFAM" id="SSF52096">
    <property type="entry name" value="ClpP/crotonase"/>
    <property type="match status" value="1"/>
</dbReference>
<dbReference type="InterPro" id="IPR051053">
    <property type="entry name" value="ECH/Chromodomain_protein"/>
</dbReference>
<comment type="caution">
    <text evidence="4">The sequence shown here is derived from an EMBL/GenBank/DDBJ whole genome shotgun (WGS) entry which is preliminary data.</text>
</comment>
<accession>K6FF67</accession>
<evidence type="ECO:0000313" key="4">
    <source>
        <dbReference type="EMBL" id="EKO37252.1"/>
    </source>
</evidence>
<dbReference type="EMBL" id="AMWX01000001">
    <property type="protein sequence ID" value="EKO37252.1"/>
    <property type="molecule type" value="Genomic_DNA"/>
</dbReference>
<dbReference type="InterPro" id="IPR029045">
    <property type="entry name" value="ClpP/crotonase-like_dom_sf"/>
</dbReference>
<keyword evidence="2" id="KW-0576">Peroxisome</keyword>
<evidence type="ECO:0000313" key="5">
    <source>
        <dbReference type="Proteomes" id="UP000010310"/>
    </source>
</evidence>
<dbReference type="GO" id="GO:0004165">
    <property type="term" value="F:delta(3)-delta(2)-enoyl-CoA isomerase activity"/>
    <property type="evidence" value="ECO:0007669"/>
    <property type="project" value="UniProtKB-ARBA"/>
</dbReference>
<dbReference type="STRING" id="1208365.B273_0043"/>
<dbReference type="Gene3D" id="3.90.226.10">
    <property type="entry name" value="2-enoyl-CoA Hydratase, Chain A, domain 1"/>
    <property type="match status" value="1"/>
</dbReference>
<evidence type="ECO:0000256" key="2">
    <source>
        <dbReference type="ARBA" id="ARBA00023140"/>
    </source>
</evidence>
<comment type="subcellular location">
    <subcellularLocation>
        <location evidence="1">Peroxisome</location>
    </subcellularLocation>
</comment>